<dbReference type="AlphaFoldDB" id="A0A1H3Q2R2"/>
<dbReference type="Pfam" id="PF07729">
    <property type="entry name" value="FCD"/>
    <property type="match status" value="1"/>
</dbReference>
<proteinExistence type="predicted"/>
<dbReference type="InterPro" id="IPR011711">
    <property type="entry name" value="GntR_C"/>
</dbReference>
<dbReference type="InterPro" id="IPR036388">
    <property type="entry name" value="WH-like_DNA-bd_sf"/>
</dbReference>
<sequence length="224" mass="24648">MPEPAVTLSGGVVVSSTRREEVSSRIRRALLTGELRPGQRIKEVHLAEALGVSRPTLRESLQQLVHEGALVQVPYKGIHVAQPTAEELRDVAEVRMPLETMAALRLARDPHGPAMDGVREALAVHLAAIGTGDALQAHVTHIGLHKAIWDLADSPTLRKIWPLVGSQVHVALTVDQAVRHDPERDALLHRRLVRVIEEGDEAAITAEVEEHIRRSVDEVLRRLT</sequence>
<dbReference type="InterPro" id="IPR000524">
    <property type="entry name" value="Tscrpt_reg_HTH_GntR"/>
</dbReference>
<dbReference type="Proteomes" id="UP000198921">
    <property type="component" value="Unassembled WGS sequence"/>
</dbReference>
<evidence type="ECO:0000313" key="6">
    <source>
        <dbReference type="Proteomes" id="UP000198921"/>
    </source>
</evidence>
<feature type="domain" description="HTH gntR-type" evidence="4">
    <location>
        <begin position="16"/>
        <end position="83"/>
    </location>
</feature>
<keyword evidence="1" id="KW-0805">Transcription regulation</keyword>
<reference evidence="6" key="1">
    <citation type="submission" date="2016-10" db="EMBL/GenBank/DDBJ databases">
        <authorList>
            <person name="Varghese N."/>
            <person name="Submissions S."/>
        </authorList>
    </citation>
    <scope>NUCLEOTIDE SEQUENCE [LARGE SCALE GENOMIC DNA]</scope>
    <source>
        <strain evidence="6">DSM 45422</strain>
    </source>
</reference>
<dbReference type="SMART" id="SM00895">
    <property type="entry name" value="FCD"/>
    <property type="match status" value="1"/>
</dbReference>
<dbReference type="CDD" id="cd07377">
    <property type="entry name" value="WHTH_GntR"/>
    <property type="match status" value="1"/>
</dbReference>
<dbReference type="Gene3D" id="1.20.120.530">
    <property type="entry name" value="GntR ligand-binding domain-like"/>
    <property type="match status" value="1"/>
</dbReference>
<dbReference type="InterPro" id="IPR036390">
    <property type="entry name" value="WH_DNA-bd_sf"/>
</dbReference>
<dbReference type="RefSeq" id="WP_091161329.1">
    <property type="nucleotide sequence ID" value="NZ_FNOT01000019.1"/>
</dbReference>
<dbReference type="SUPFAM" id="SSF46785">
    <property type="entry name" value="Winged helix' DNA-binding domain"/>
    <property type="match status" value="1"/>
</dbReference>
<dbReference type="OrthoDB" id="5182935at2"/>
<dbReference type="GO" id="GO:0003677">
    <property type="term" value="F:DNA binding"/>
    <property type="evidence" value="ECO:0007669"/>
    <property type="project" value="UniProtKB-KW"/>
</dbReference>
<dbReference type="STRING" id="1137993.SAMN05660209_04569"/>
<dbReference type="SUPFAM" id="SSF48008">
    <property type="entry name" value="GntR ligand-binding domain-like"/>
    <property type="match status" value="1"/>
</dbReference>
<organism evidence="5 6">
    <name type="scientific">Geodermatophilus africanus</name>
    <dbReference type="NCBI Taxonomy" id="1137993"/>
    <lineage>
        <taxon>Bacteria</taxon>
        <taxon>Bacillati</taxon>
        <taxon>Actinomycetota</taxon>
        <taxon>Actinomycetes</taxon>
        <taxon>Geodermatophilales</taxon>
        <taxon>Geodermatophilaceae</taxon>
        <taxon>Geodermatophilus</taxon>
    </lineage>
</organism>
<dbReference type="SMART" id="SM00345">
    <property type="entry name" value="HTH_GNTR"/>
    <property type="match status" value="1"/>
</dbReference>
<dbReference type="Pfam" id="PF00392">
    <property type="entry name" value="GntR"/>
    <property type="match status" value="1"/>
</dbReference>
<dbReference type="PANTHER" id="PTHR43537:SF24">
    <property type="entry name" value="GLUCONATE OPERON TRANSCRIPTIONAL REPRESSOR"/>
    <property type="match status" value="1"/>
</dbReference>
<dbReference type="PANTHER" id="PTHR43537">
    <property type="entry name" value="TRANSCRIPTIONAL REGULATOR, GNTR FAMILY"/>
    <property type="match status" value="1"/>
</dbReference>
<keyword evidence="2 5" id="KW-0238">DNA-binding</keyword>
<gene>
    <name evidence="5" type="ORF">SAMN05660209_04569</name>
</gene>
<dbReference type="InterPro" id="IPR008920">
    <property type="entry name" value="TF_FadR/GntR_C"/>
</dbReference>
<dbReference type="Gene3D" id="1.10.10.10">
    <property type="entry name" value="Winged helix-like DNA-binding domain superfamily/Winged helix DNA-binding domain"/>
    <property type="match status" value="1"/>
</dbReference>
<dbReference type="PRINTS" id="PR00035">
    <property type="entry name" value="HTHGNTR"/>
</dbReference>
<accession>A0A1H3Q2R2</accession>
<name>A0A1H3Q2R2_9ACTN</name>
<evidence type="ECO:0000256" key="1">
    <source>
        <dbReference type="ARBA" id="ARBA00023015"/>
    </source>
</evidence>
<dbReference type="GO" id="GO:0003700">
    <property type="term" value="F:DNA-binding transcription factor activity"/>
    <property type="evidence" value="ECO:0007669"/>
    <property type="project" value="InterPro"/>
</dbReference>
<keyword evidence="6" id="KW-1185">Reference proteome</keyword>
<dbReference type="EMBL" id="FNOT01000019">
    <property type="protein sequence ID" value="SDZ07305.1"/>
    <property type="molecule type" value="Genomic_DNA"/>
</dbReference>
<evidence type="ECO:0000259" key="4">
    <source>
        <dbReference type="PROSITE" id="PS50949"/>
    </source>
</evidence>
<protein>
    <submittedName>
        <fullName evidence="5">DNA-binding transcriptional regulator, GntR family</fullName>
    </submittedName>
</protein>
<evidence type="ECO:0000256" key="2">
    <source>
        <dbReference type="ARBA" id="ARBA00023125"/>
    </source>
</evidence>
<evidence type="ECO:0000313" key="5">
    <source>
        <dbReference type="EMBL" id="SDZ07305.1"/>
    </source>
</evidence>
<keyword evidence="3" id="KW-0804">Transcription</keyword>
<dbReference type="PROSITE" id="PS50949">
    <property type="entry name" value="HTH_GNTR"/>
    <property type="match status" value="1"/>
</dbReference>
<evidence type="ECO:0000256" key="3">
    <source>
        <dbReference type="ARBA" id="ARBA00023163"/>
    </source>
</evidence>